<reference evidence="6 7" key="1">
    <citation type="submission" date="2019-07" db="EMBL/GenBank/DDBJ databases">
        <authorList>
            <person name="Birge L.R."/>
            <person name="Bivans L.D."/>
            <person name="Blakestad S.M."/>
            <person name="Chesley E.K."/>
            <person name="Frank J.E."/>
            <person name="Hoagland S."/>
            <person name="Hultquist J."/>
            <person name="Lee N.R."/>
            <person name="Pena P.B."/>
            <person name="Ramsey E.P."/>
            <person name="Chia C."/>
            <person name="Williams D.C."/>
            <person name="Garlena R.A."/>
            <person name="Russell D.A."/>
            <person name="Pope W.H."/>
            <person name="Jacobs-Sera D."/>
            <person name="Hatfull G.F."/>
        </authorList>
    </citation>
    <scope>NUCLEOTIDE SEQUENCE [LARGE SCALE GENOMIC DNA]</scope>
</reference>
<dbReference type="Proteomes" id="UP000325848">
    <property type="component" value="Segment"/>
</dbReference>
<name>A0A5J6DA74_9CAUD</name>
<dbReference type="GeneID" id="55622766"/>
<dbReference type="PROSITE" id="PS00903">
    <property type="entry name" value="CYT_DCMP_DEAMINASES_1"/>
    <property type="match status" value="1"/>
</dbReference>
<dbReference type="GO" id="GO:0008270">
    <property type="term" value="F:zinc ion binding"/>
    <property type="evidence" value="ECO:0007669"/>
    <property type="project" value="InterPro"/>
</dbReference>
<evidence type="ECO:0000256" key="1">
    <source>
        <dbReference type="ARBA" id="ARBA00006576"/>
    </source>
</evidence>
<dbReference type="SUPFAM" id="SSF53927">
    <property type="entry name" value="Cytidine deaminase-like"/>
    <property type="match status" value="1"/>
</dbReference>
<dbReference type="Pfam" id="PF00383">
    <property type="entry name" value="dCMP_cyt_deam_1"/>
    <property type="match status" value="1"/>
</dbReference>
<dbReference type="EMBL" id="MN204501">
    <property type="protein sequence ID" value="QEQ94365.1"/>
    <property type="molecule type" value="Genomic_DNA"/>
</dbReference>
<comment type="similarity">
    <text evidence="1">Belongs to the cytidine and deoxycytidylate deaminase family.</text>
</comment>
<dbReference type="PANTHER" id="PTHR11086">
    <property type="entry name" value="DEOXYCYTIDYLATE DEAMINASE-RELATED"/>
    <property type="match status" value="1"/>
</dbReference>
<evidence type="ECO:0000313" key="7">
    <source>
        <dbReference type="Proteomes" id="UP000325848"/>
    </source>
</evidence>
<sequence length="183" mass="19788">MIPVWGRGDEDGTDSHIRPDWDEYGLSLAQAAATRADCTRRKVGAILMASDHSIVGSGYNGGPSKGPSCLKGECPRGLLTHEQLPADSPYDSGGGKCVALHAEWNLLLRSSWADMSGATLYITEEPCHICKVLIGGTQIARIVWPMGELTPDHQKPQVICDDWADGHSYRKCTKPKGHTDPHG</sequence>
<dbReference type="InterPro" id="IPR016192">
    <property type="entry name" value="APOBEC/CMP_deaminase_Zn-bd"/>
</dbReference>
<dbReference type="InterPro" id="IPR002125">
    <property type="entry name" value="CMP_dCMP_dom"/>
</dbReference>
<dbReference type="InterPro" id="IPR015517">
    <property type="entry name" value="dCMP_deaminase-rel"/>
</dbReference>
<dbReference type="GO" id="GO:0004132">
    <property type="term" value="F:dCMP deaminase activity"/>
    <property type="evidence" value="ECO:0007669"/>
    <property type="project" value="TreeGrafter"/>
</dbReference>
<dbReference type="PROSITE" id="PS51747">
    <property type="entry name" value="CYT_DCMP_DEAMINASES_2"/>
    <property type="match status" value="1"/>
</dbReference>
<keyword evidence="4" id="KW-0862">Zinc</keyword>
<keyword evidence="3" id="KW-0378">Hydrolase</keyword>
<organism evidence="6 7">
    <name type="scientific">Gordonia phage Chikenjars</name>
    <dbReference type="NCBI Taxonomy" id="2601686"/>
    <lineage>
        <taxon>Viruses</taxon>
        <taxon>Duplodnaviria</taxon>
        <taxon>Heunggongvirae</taxon>
        <taxon>Uroviricota</taxon>
        <taxon>Caudoviricetes</taxon>
        <taxon>Deejayvirinae</taxon>
        <taxon>Kenoshavirus</taxon>
        <taxon>Kenoshavirus chikenjars</taxon>
    </lineage>
</organism>
<evidence type="ECO:0000256" key="2">
    <source>
        <dbReference type="ARBA" id="ARBA00022723"/>
    </source>
</evidence>
<keyword evidence="2" id="KW-0479">Metal-binding</keyword>
<evidence type="ECO:0000313" key="6">
    <source>
        <dbReference type="EMBL" id="QEQ94365.1"/>
    </source>
</evidence>
<keyword evidence="7" id="KW-1185">Reference proteome</keyword>
<dbReference type="PANTHER" id="PTHR11086:SF18">
    <property type="entry name" value="DEOXYCYTIDYLATE DEAMINASE"/>
    <property type="match status" value="1"/>
</dbReference>
<evidence type="ECO:0000256" key="3">
    <source>
        <dbReference type="ARBA" id="ARBA00022801"/>
    </source>
</evidence>
<dbReference type="Gene3D" id="3.40.140.10">
    <property type="entry name" value="Cytidine Deaminase, domain 2"/>
    <property type="match status" value="1"/>
</dbReference>
<gene>
    <name evidence="6" type="primary">62</name>
    <name evidence="6" type="ORF">SEA_CHIKENJARS_62</name>
</gene>
<dbReference type="RefSeq" id="YP_009852164.1">
    <property type="nucleotide sequence ID" value="NC_048810.1"/>
</dbReference>
<evidence type="ECO:0000256" key="4">
    <source>
        <dbReference type="ARBA" id="ARBA00022833"/>
    </source>
</evidence>
<feature type="domain" description="CMP/dCMP-type deaminase" evidence="5">
    <location>
        <begin position="20"/>
        <end position="157"/>
    </location>
</feature>
<dbReference type="InterPro" id="IPR016193">
    <property type="entry name" value="Cytidine_deaminase-like"/>
</dbReference>
<evidence type="ECO:0000259" key="5">
    <source>
        <dbReference type="PROSITE" id="PS51747"/>
    </source>
</evidence>
<proteinExistence type="inferred from homology"/>
<protein>
    <submittedName>
        <fullName evidence="6">Deoxycytidylate deaminase</fullName>
    </submittedName>
</protein>
<accession>A0A5J6DA74</accession>
<dbReference type="KEGG" id="vg:55622766"/>